<organism evidence="2 3">
    <name type="scientific">Legionella steelei</name>
    <dbReference type="NCBI Taxonomy" id="947033"/>
    <lineage>
        <taxon>Bacteria</taxon>
        <taxon>Pseudomonadati</taxon>
        <taxon>Pseudomonadota</taxon>
        <taxon>Gammaproteobacteria</taxon>
        <taxon>Legionellales</taxon>
        <taxon>Legionellaceae</taxon>
        <taxon>Legionella</taxon>
    </lineage>
</organism>
<evidence type="ECO:0000256" key="1">
    <source>
        <dbReference type="SAM" id="MobiDB-lite"/>
    </source>
</evidence>
<feature type="region of interest" description="Disordered" evidence="1">
    <location>
        <begin position="514"/>
        <end position="553"/>
    </location>
</feature>
<feature type="region of interest" description="Disordered" evidence="1">
    <location>
        <begin position="181"/>
        <end position="211"/>
    </location>
</feature>
<sequence length="553" mass="59444">MQNKTEAPKLKSGQHTVAPSWFPDLSTMPVFSPPMEMMKQRLQAAKTGDTPVRPSWLPDFSSMPSLPGPMTIVKQRMQAAKTSDGSGTTPWFSSLFTMPVVTTPMDVAKQKLKAPKAQHQPVTTPWFPSFSTMPWLSAPIEMVKQKAQATKTGSKPASTPWFPDFSSALWFSTPMDAVQQRLAQGHTPSGATPDGSVPPTPPKKPSYPAWMPSTEQMHQQAWNGANFAVVAMLTSLSIVSVQSPIKTMLVNLTKNGCAIPVYQGGMLGFARAMYAGTSASISGSVIRTGYVTGAKGGSRPVEEGIVKDEAREDGRKYAASYGYVMAMALGDVLVTQIPESLSTLKKIPNFLPKGFTWKTAVNAKELMLGGFGPRYASGMVNFGALCVLEERIAKGLPIQNHNAAHFTAGMLSGMAAAVVSYPFTAFKDYTLVKSTITPEGNLKSASSLKLTQELFYAFMSSPQASAKAFGEMFLKQAPLRMGLTGVIFALVAGVGEVVGPEPLTRVVSEDYRPSVGKSRHGMFAQPQTPRIEEIDETNEHTQTPTSNGPTGGK</sequence>
<accession>A0A0W0ZDH7</accession>
<evidence type="ECO:0008006" key="4">
    <source>
        <dbReference type="Google" id="ProtNLM"/>
    </source>
</evidence>
<evidence type="ECO:0000313" key="2">
    <source>
        <dbReference type="EMBL" id="KTD67143.1"/>
    </source>
</evidence>
<dbReference type="STRING" id="947033.Lste_3349"/>
<name>A0A0W0ZDH7_9GAMM</name>
<dbReference type="EMBL" id="LNYY01000021">
    <property type="protein sequence ID" value="KTD67143.1"/>
    <property type="molecule type" value="Genomic_DNA"/>
</dbReference>
<dbReference type="Proteomes" id="UP000054926">
    <property type="component" value="Unassembled WGS sequence"/>
</dbReference>
<dbReference type="InterPro" id="IPR041000">
    <property type="entry name" value="Serine_protease"/>
</dbReference>
<dbReference type="RefSeq" id="WP_058512156.1">
    <property type="nucleotide sequence ID" value="NZ_DAIOMV010000002.1"/>
</dbReference>
<gene>
    <name evidence="2" type="ORF">Lste_3349</name>
</gene>
<feature type="compositionally biased region" description="Pro residues" evidence="1">
    <location>
        <begin position="196"/>
        <end position="205"/>
    </location>
</feature>
<dbReference type="OrthoDB" id="5633477at2"/>
<proteinExistence type="predicted"/>
<protein>
    <recommendedName>
        <fullName evidence="4">Periplasmic ligand-binding sensor domain protein</fullName>
    </recommendedName>
</protein>
<dbReference type="AlphaFoldDB" id="A0A0W0ZDH7"/>
<dbReference type="Pfam" id="PF18405">
    <property type="entry name" value="SLC25_like"/>
    <property type="match status" value="1"/>
</dbReference>
<dbReference type="PATRIC" id="fig|947033.5.peg.3560"/>
<evidence type="ECO:0000313" key="3">
    <source>
        <dbReference type="Proteomes" id="UP000054926"/>
    </source>
</evidence>
<keyword evidence="3" id="KW-1185">Reference proteome</keyword>
<reference evidence="2 3" key="1">
    <citation type="submission" date="2015-11" db="EMBL/GenBank/DDBJ databases">
        <title>Genomic analysis of 38 Legionella species identifies large and diverse effector repertoires.</title>
        <authorList>
            <person name="Burstein D."/>
            <person name="Amaro F."/>
            <person name="Zusman T."/>
            <person name="Lifshitz Z."/>
            <person name="Cohen O."/>
            <person name="Gilbert J.A."/>
            <person name="Pupko T."/>
            <person name="Shuman H.A."/>
            <person name="Segal G."/>
        </authorList>
    </citation>
    <scope>NUCLEOTIDE SEQUENCE [LARGE SCALE GENOMIC DNA]</scope>
    <source>
        <strain evidence="2 3">IMVS3376</strain>
    </source>
</reference>
<feature type="compositionally biased region" description="Polar residues" evidence="1">
    <location>
        <begin position="540"/>
        <end position="553"/>
    </location>
</feature>
<comment type="caution">
    <text evidence="2">The sequence shown here is derived from an EMBL/GenBank/DDBJ whole genome shotgun (WGS) entry which is preliminary data.</text>
</comment>